<sequence>MWKLKGSQRKLEKLCRVTRQESSVGGKVHIRDELEKELGGRSGQGGGQQGNQTLQPVIYGAEERRQMEEGVGQQEVERRNGQNTLQDGGSSIGREESESVHGFQFRQQEFYVRRNAFWVNEEPCNFLQCAEAGDQGDQRKMESERSFLQRRYSAYGLGQGKAWKVYFGSNEVP</sequence>
<feature type="compositionally biased region" description="Basic and acidic residues" evidence="1">
    <location>
        <begin position="29"/>
        <end position="39"/>
    </location>
</feature>
<evidence type="ECO:0000256" key="1">
    <source>
        <dbReference type="SAM" id="MobiDB-lite"/>
    </source>
</evidence>
<protein>
    <submittedName>
        <fullName evidence="2">Uncharacterized protein</fullName>
    </submittedName>
</protein>
<feature type="region of interest" description="Disordered" evidence="1">
    <location>
        <begin position="20"/>
        <end position="101"/>
    </location>
</feature>
<reference evidence="2 3" key="1">
    <citation type="submission" date="2019-03" db="EMBL/GenBank/DDBJ databases">
        <title>Single cell metagenomics reveals metabolic interactions within the superorganism composed of flagellate Streblomastix strix and complex community of Bacteroidetes bacteria on its surface.</title>
        <authorList>
            <person name="Treitli S.C."/>
            <person name="Kolisko M."/>
            <person name="Husnik F."/>
            <person name="Keeling P."/>
            <person name="Hampl V."/>
        </authorList>
    </citation>
    <scope>NUCLEOTIDE SEQUENCE [LARGE SCALE GENOMIC DNA]</scope>
    <source>
        <strain evidence="2">ST1C</strain>
    </source>
</reference>
<evidence type="ECO:0000313" key="3">
    <source>
        <dbReference type="Proteomes" id="UP000324800"/>
    </source>
</evidence>
<gene>
    <name evidence="2" type="ORF">EZS28_050502</name>
</gene>
<evidence type="ECO:0000313" key="2">
    <source>
        <dbReference type="EMBL" id="KAA6353970.1"/>
    </source>
</evidence>
<dbReference type="Proteomes" id="UP000324800">
    <property type="component" value="Unassembled WGS sequence"/>
</dbReference>
<feature type="compositionally biased region" description="Gly residues" evidence="1">
    <location>
        <begin position="40"/>
        <end position="49"/>
    </location>
</feature>
<dbReference type="AlphaFoldDB" id="A0A5J4T8Y2"/>
<name>A0A5J4T8Y2_9EUKA</name>
<accession>A0A5J4T8Y2</accession>
<dbReference type="EMBL" id="SNRW01037134">
    <property type="protein sequence ID" value="KAA6353970.1"/>
    <property type="molecule type" value="Genomic_DNA"/>
</dbReference>
<comment type="caution">
    <text evidence="2">The sequence shown here is derived from an EMBL/GenBank/DDBJ whole genome shotgun (WGS) entry which is preliminary data.</text>
</comment>
<organism evidence="2 3">
    <name type="scientific">Streblomastix strix</name>
    <dbReference type="NCBI Taxonomy" id="222440"/>
    <lineage>
        <taxon>Eukaryota</taxon>
        <taxon>Metamonada</taxon>
        <taxon>Preaxostyla</taxon>
        <taxon>Oxymonadida</taxon>
        <taxon>Streblomastigidae</taxon>
        <taxon>Streblomastix</taxon>
    </lineage>
</organism>
<proteinExistence type="predicted"/>